<dbReference type="InterPro" id="IPR000627">
    <property type="entry name" value="Intradiol_dOase_C"/>
</dbReference>
<dbReference type="Gene3D" id="2.60.130.10">
    <property type="entry name" value="Aromatic compound dioxygenase"/>
    <property type="match status" value="1"/>
</dbReference>
<evidence type="ECO:0000313" key="3">
    <source>
        <dbReference type="Proteomes" id="UP000517916"/>
    </source>
</evidence>
<protein>
    <submittedName>
        <fullName evidence="2">Protocatechuate 3,4-dioxygenase beta subunit</fullName>
    </submittedName>
</protein>
<comment type="caution">
    <text evidence="2">The sequence shown here is derived from an EMBL/GenBank/DDBJ whole genome shotgun (WGS) entry which is preliminary data.</text>
</comment>
<dbReference type="PROSITE" id="PS51318">
    <property type="entry name" value="TAT"/>
    <property type="match status" value="1"/>
</dbReference>
<evidence type="ECO:0000313" key="2">
    <source>
        <dbReference type="EMBL" id="MBA8924829.1"/>
    </source>
</evidence>
<dbReference type="InterPro" id="IPR015889">
    <property type="entry name" value="Intradiol_dOase_core"/>
</dbReference>
<dbReference type="CDD" id="cd03457">
    <property type="entry name" value="intradiol_dioxygenase_like"/>
    <property type="match status" value="1"/>
</dbReference>
<feature type="domain" description="Intradiol ring-cleavage dioxygenases" evidence="1">
    <location>
        <begin position="59"/>
        <end position="190"/>
    </location>
</feature>
<dbReference type="PANTHER" id="PTHR34315:SF1">
    <property type="entry name" value="INTRADIOL RING-CLEAVAGE DIOXYGENASES DOMAIN-CONTAINING PROTEIN-RELATED"/>
    <property type="match status" value="1"/>
</dbReference>
<organism evidence="2 3">
    <name type="scientific">Kutzneria viridogrisea</name>
    <dbReference type="NCBI Taxonomy" id="47990"/>
    <lineage>
        <taxon>Bacteria</taxon>
        <taxon>Bacillati</taxon>
        <taxon>Actinomycetota</taxon>
        <taxon>Actinomycetes</taxon>
        <taxon>Pseudonocardiales</taxon>
        <taxon>Pseudonocardiaceae</taxon>
        <taxon>Kutzneria</taxon>
    </lineage>
</organism>
<dbReference type="Proteomes" id="UP000517916">
    <property type="component" value="Unassembled WGS sequence"/>
</dbReference>
<dbReference type="InterPro" id="IPR006311">
    <property type="entry name" value="TAT_signal"/>
</dbReference>
<dbReference type="PANTHER" id="PTHR34315">
    <property type="match status" value="1"/>
</dbReference>
<evidence type="ECO:0000259" key="1">
    <source>
        <dbReference type="Pfam" id="PF00775"/>
    </source>
</evidence>
<name>A0ABR6BD77_9PSEU</name>
<gene>
    <name evidence="2" type="ORF">BC739_002028</name>
</gene>
<accession>A0ABR6BD77</accession>
<reference evidence="2 3" key="1">
    <citation type="submission" date="2020-08" db="EMBL/GenBank/DDBJ databases">
        <title>Genomic Encyclopedia of Archaeal and Bacterial Type Strains, Phase II (KMG-II): from individual species to whole genera.</title>
        <authorList>
            <person name="Goeker M."/>
        </authorList>
    </citation>
    <scope>NUCLEOTIDE SEQUENCE [LARGE SCALE GENOMIC DNA]</scope>
    <source>
        <strain evidence="2 3">DSM 43850</strain>
    </source>
</reference>
<dbReference type="RefSeq" id="WP_030109579.1">
    <property type="nucleotide sequence ID" value="NZ_BAAABQ010000010.1"/>
</dbReference>
<keyword evidence="3" id="KW-1185">Reference proteome</keyword>
<dbReference type="EMBL" id="JACJID010000002">
    <property type="protein sequence ID" value="MBA8924829.1"/>
    <property type="molecule type" value="Genomic_DNA"/>
</dbReference>
<proteinExistence type="predicted"/>
<dbReference type="Pfam" id="PF00775">
    <property type="entry name" value="Dioxygenase_C"/>
    <property type="match status" value="1"/>
</dbReference>
<sequence>MTEHDESPPSTTTRRRVLTAMGGIGLGAAAAGVLGGAASAAPETPELLRCSTILAPEEIEGPYYIQGEQLRSDITEGKPGVPVELSFTLVDVKRCVPLPNASVDVWHCDALGYYSGFTANDPDSPALAGDDGVPTDDLTFCRGVQVSDTNGLVVFRTIYPGWYYGRTIHIHVKVYTGGREVHTGQLYFQDQLTAQVAALDPYRTHQFRRWRNSEDFIYLQQGGASSVLKVTQVRPGSVADGLRASISLGLNVR</sequence>
<dbReference type="SUPFAM" id="SSF49482">
    <property type="entry name" value="Aromatic compound dioxygenase"/>
    <property type="match status" value="1"/>
</dbReference>